<organism evidence="2 3">
    <name type="scientific">Actinomycetospora flava</name>
    <dbReference type="NCBI Taxonomy" id="3129232"/>
    <lineage>
        <taxon>Bacteria</taxon>
        <taxon>Bacillati</taxon>
        <taxon>Actinomycetota</taxon>
        <taxon>Actinomycetes</taxon>
        <taxon>Pseudonocardiales</taxon>
        <taxon>Pseudonocardiaceae</taxon>
        <taxon>Actinomycetospora</taxon>
    </lineage>
</organism>
<protein>
    <submittedName>
        <fullName evidence="2">DUF3072 domain-containing protein</fullName>
    </submittedName>
</protein>
<gene>
    <name evidence="2" type="ORF">WCD58_03415</name>
</gene>
<feature type="compositionally biased region" description="Low complexity" evidence="1">
    <location>
        <begin position="1"/>
        <end position="32"/>
    </location>
</feature>
<evidence type="ECO:0000313" key="2">
    <source>
        <dbReference type="EMBL" id="MEJ2860187.1"/>
    </source>
</evidence>
<keyword evidence="3" id="KW-1185">Reference proteome</keyword>
<name>A0ABU8LZK8_9PSEU</name>
<feature type="region of interest" description="Disordered" evidence="1">
    <location>
        <begin position="1"/>
        <end position="180"/>
    </location>
</feature>
<reference evidence="2 3" key="1">
    <citation type="submission" date="2024-03" db="EMBL/GenBank/DDBJ databases">
        <title>Actinomycetospora sp. OC33-EN07, a novel actinomycete isolated from wild orchid (Aerides multiflora).</title>
        <authorList>
            <person name="Suriyachadkun C."/>
        </authorList>
    </citation>
    <scope>NUCLEOTIDE SEQUENCE [LARGE SCALE GENOMIC DNA]</scope>
    <source>
        <strain evidence="2 3">OC33-EN07</strain>
    </source>
</reference>
<evidence type="ECO:0000256" key="1">
    <source>
        <dbReference type="SAM" id="MobiDB-lite"/>
    </source>
</evidence>
<sequence>MTDPDTPTSLTDDTPSGQEATTAGYGGDAADAPDPHAVKTPGDDSPAAKDNSAWVTGDEPMTGPQASYLETLAHQAGEAPPSGLTKAQASDEIERLQGSVTPGDGSAGGGDADSPDLSRQERPTSEWVTGDEPMTGPQASYLETLAQQAGVEPPTGLTKSQASRAIDDLRQKASPQQASS</sequence>
<comment type="caution">
    <text evidence="2">The sequence shown here is derived from an EMBL/GenBank/DDBJ whole genome shotgun (WGS) entry which is preliminary data.</text>
</comment>
<dbReference type="RefSeq" id="WP_337699493.1">
    <property type="nucleotide sequence ID" value="NZ_JBBEGM010000001.1"/>
</dbReference>
<evidence type="ECO:0000313" key="3">
    <source>
        <dbReference type="Proteomes" id="UP001369736"/>
    </source>
</evidence>
<dbReference type="EMBL" id="JBBEGM010000001">
    <property type="protein sequence ID" value="MEJ2860187.1"/>
    <property type="molecule type" value="Genomic_DNA"/>
</dbReference>
<dbReference type="Proteomes" id="UP001369736">
    <property type="component" value="Unassembled WGS sequence"/>
</dbReference>
<proteinExistence type="predicted"/>
<accession>A0ABU8LZK8</accession>
<dbReference type="InterPro" id="IPR021425">
    <property type="entry name" value="DUF3072"/>
</dbReference>
<dbReference type="Pfam" id="PF11272">
    <property type="entry name" value="DUF3072"/>
    <property type="match status" value="2"/>
</dbReference>